<comment type="caution">
    <text evidence="2">The sequence shown here is derived from an EMBL/GenBank/DDBJ whole genome shotgun (WGS) entry which is preliminary data.</text>
</comment>
<dbReference type="RefSeq" id="WP_136565607.1">
    <property type="nucleotide sequence ID" value="NZ_JBNZAV010000002.1"/>
</dbReference>
<gene>
    <name evidence="2" type="ORF">EZV76_05465</name>
</gene>
<name>A0A4S8RPD6_9FLAO</name>
<dbReference type="Proteomes" id="UP000310406">
    <property type="component" value="Unassembled WGS sequence"/>
</dbReference>
<protein>
    <recommendedName>
        <fullName evidence="4">GLPGLI family protein</fullName>
    </recommendedName>
</protein>
<organism evidence="2 3">
    <name type="scientific">Flagellimonas alvinocaridis</name>
    <dbReference type="NCBI Taxonomy" id="2530200"/>
    <lineage>
        <taxon>Bacteria</taxon>
        <taxon>Pseudomonadati</taxon>
        <taxon>Bacteroidota</taxon>
        <taxon>Flavobacteriia</taxon>
        <taxon>Flavobacteriales</taxon>
        <taxon>Flavobacteriaceae</taxon>
        <taxon>Flagellimonas</taxon>
    </lineage>
</organism>
<feature type="chain" id="PRO_5020553517" description="GLPGLI family protein" evidence="1">
    <location>
        <begin position="25"/>
        <end position="252"/>
    </location>
</feature>
<dbReference type="EMBL" id="SNTZ01000002">
    <property type="protein sequence ID" value="THV60010.1"/>
    <property type="molecule type" value="Genomic_DNA"/>
</dbReference>
<dbReference type="AlphaFoldDB" id="A0A4S8RPD6"/>
<evidence type="ECO:0008006" key="4">
    <source>
        <dbReference type="Google" id="ProtNLM"/>
    </source>
</evidence>
<feature type="signal peptide" evidence="1">
    <location>
        <begin position="1"/>
        <end position="24"/>
    </location>
</feature>
<keyword evidence="1" id="KW-0732">Signal</keyword>
<sequence>MIKKEMVKIMVFICPFVFTSFVFAQRPGMGSAAVSGQQGRIRGLDEFYRKLEDHTKRNTNHDSYKTIEGSAYFDESFKQGDIYYDNGYMGTSFLRYDGFADEIQIKKTLLDEEEYGALLKSEKLFCIVDSKKVLYHRLKNANGEVKQGYVTNLVNSGKYWLFVRKSKLFLEGKIAPTSLTLPTNSKFITQVDYYFGKEDGDVVVEIDGNAKDVLGMFDDEDRPKIKSFVRKNKINLDDKSDLQTLFYYANTL</sequence>
<dbReference type="OrthoDB" id="1432123at2"/>
<accession>A0A4S8RPD6</accession>
<keyword evidence="3" id="KW-1185">Reference proteome</keyword>
<evidence type="ECO:0000313" key="2">
    <source>
        <dbReference type="EMBL" id="THV60010.1"/>
    </source>
</evidence>
<reference evidence="2 3" key="1">
    <citation type="submission" date="2019-03" db="EMBL/GenBank/DDBJ databases">
        <title>Muricauda SCR12 sp.nov, a marine bacterium isolated from Pacific Ocean:the Okinawa trough.</title>
        <authorList>
            <person name="Liu L."/>
        </authorList>
    </citation>
    <scope>NUCLEOTIDE SEQUENCE [LARGE SCALE GENOMIC DNA]</scope>
    <source>
        <strain evidence="2 3">SCR12</strain>
    </source>
</reference>
<evidence type="ECO:0000313" key="3">
    <source>
        <dbReference type="Proteomes" id="UP000310406"/>
    </source>
</evidence>
<evidence type="ECO:0000256" key="1">
    <source>
        <dbReference type="SAM" id="SignalP"/>
    </source>
</evidence>
<proteinExistence type="predicted"/>